<proteinExistence type="predicted"/>
<feature type="compositionally biased region" description="Acidic residues" evidence="1">
    <location>
        <begin position="124"/>
        <end position="135"/>
    </location>
</feature>
<organism evidence="2 3">
    <name type="scientific">Lolium multiflorum</name>
    <name type="common">Italian ryegrass</name>
    <name type="synonym">Lolium perenne subsp. multiflorum</name>
    <dbReference type="NCBI Taxonomy" id="4521"/>
    <lineage>
        <taxon>Eukaryota</taxon>
        <taxon>Viridiplantae</taxon>
        <taxon>Streptophyta</taxon>
        <taxon>Embryophyta</taxon>
        <taxon>Tracheophyta</taxon>
        <taxon>Spermatophyta</taxon>
        <taxon>Magnoliopsida</taxon>
        <taxon>Liliopsida</taxon>
        <taxon>Poales</taxon>
        <taxon>Poaceae</taxon>
        <taxon>BOP clade</taxon>
        <taxon>Pooideae</taxon>
        <taxon>Poodae</taxon>
        <taxon>Poeae</taxon>
        <taxon>Poeae Chloroplast Group 2 (Poeae type)</taxon>
        <taxon>Loliodinae</taxon>
        <taxon>Loliinae</taxon>
        <taxon>Lolium</taxon>
    </lineage>
</organism>
<feature type="region of interest" description="Disordered" evidence="1">
    <location>
        <begin position="1"/>
        <end position="20"/>
    </location>
</feature>
<gene>
    <name evidence="2" type="ORF">QYE76_028533</name>
</gene>
<evidence type="ECO:0000313" key="2">
    <source>
        <dbReference type="EMBL" id="KAK1604860.1"/>
    </source>
</evidence>
<sequence>MSVEEDYHLPAEEDKGGASAEGTLPLPGTYMLYTTCCCRLLTAIVNTHAARCGRHVCRVERGMVIRRGGLPANSRGGPRWRPGGSRSAITGYKPYCRLPSPIHMQLDAAAMYDELKEDWSDFYEEDYPPPVEEDQGGTWRMPP</sequence>
<protein>
    <submittedName>
        <fullName evidence="2">Uncharacterized protein</fullName>
    </submittedName>
</protein>
<dbReference type="EMBL" id="JAUUTY010000007">
    <property type="protein sequence ID" value="KAK1604860.1"/>
    <property type="molecule type" value="Genomic_DNA"/>
</dbReference>
<evidence type="ECO:0000256" key="1">
    <source>
        <dbReference type="SAM" id="MobiDB-lite"/>
    </source>
</evidence>
<evidence type="ECO:0000313" key="3">
    <source>
        <dbReference type="Proteomes" id="UP001231189"/>
    </source>
</evidence>
<name>A0AAD8QL46_LOLMU</name>
<keyword evidence="3" id="KW-1185">Reference proteome</keyword>
<dbReference type="Proteomes" id="UP001231189">
    <property type="component" value="Unassembled WGS sequence"/>
</dbReference>
<dbReference type="AlphaFoldDB" id="A0AAD8QL46"/>
<accession>A0AAD8QL46</accession>
<comment type="caution">
    <text evidence="2">The sequence shown here is derived from an EMBL/GenBank/DDBJ whole genome shotgun (WGS) entry which is preliminary data.</text>
</comment>
<reference evidence="2" key="1">
    <citation type="submission" date="2023-07" db="EMBL/GenBank/DDBJ databases">
        <title>A chromosome-level genome assembly of Lolium multiflorum.</title>
        <authorList>
            <person name="Chen Y."/>
            <person name="Copetti D."/>
            <person name="Kolliker R."/>
            <person name="Studer B."/>
        </authorList>
    </citation>
    <scope>NUCLEOTIDE SEQUENCE</scope>
    <source>
        <strain evidence="2">02402/16</strain>
        <tissue evidence="2">Leaf</tissue>
    </source>
</reference>
<feature type="compositionally biased region" description="Basic and acidic residues" evidence="1">
    <location>
        <begin position="1"/>
        <end position="16"/>
    </location>
</feature>
<feature type="region of interest" description="Disordered" evidence="1">
    <location>
        <begin position="124"/>
        <end position="143"/>
    </location>
</feature>